<dbReference type="STRING" id="476.B0182_09445"/>
<evidence type="ECO:0000313" key="5">
    <source>
        <dbReference type="Proteomes" id="UP000254133"/>
    </source>
</evidence>
<name>A0A1S9ZYY0_MORBO</name>
<dbReference type="RefSeq" id="WP_078274681.1">
    <property type="nucleotide sequence ID" value="NZ_CP030241.1"/>
</dbReference>
<sequence length="215" mass="25765">MYIAIEGVKGVGKSSVIKYLSQEYANYQLLFLHPTHPMPSNHILERLFPLFKYFDFYQAYLYHFRSNYHAKSIDWHDNHLIISDRGIVTSLSIRWHKHTDKMAYFSKIRQKEYAIQIPDIVIQLHLPENELLTRYHCRQRNYGKHEENKHSLHQISNNLAEIHHWLKQSHVIQYIGKEINWIDVDCHNKTVENIANDILQIIEKYTPVPRIHNTI</sequence>
<dbReference type="SUPFAM" id="SSF52540">
    <property type="entry name" value="P-loop containing nucleoside triphosphate hydrolases"/>
    <property type="match status" value="1"/>
</dbReference>
<dbReference type="EMBL" id="CP087830">
    <property type="protein sequence ID" value="UZA03075.1"/>
    <property type="molecule type" value="Genomic_DNA"/>
</dbReference>
<dbReference type="EMBL" id="CP087781">
    <property type="protein sequence ID" value="UZA51793.1"/>
    <property type="molecule type" value="Genomic_DNA"/>
</dbReference>
<dbReference type="Gene3D" id="3.40.50.300">
    <property type="entry name" value="P-loop containing nucleotide triphosphate hydrolases"/>
    <property type="match status" value="1"/>
</dbReference>
<gene>
    <name evidence="3" type="ORF">LP092_14280</name>
    <name evidence="4" type="ORF">LP129_01070</name>
    <name evidence="2" type="ORF">NCTC9426_00830</name>
</gene>
<dbReference type="GO" id="GO:0016301">
    <property type="term" value="F:kinase activity"/>
    <property type="evidence" value="ECO:0007669"/>
    <property type="project" value="UniProtKB-KW"/>
</dbReference>
<evidence type="ECO:0000313" key="6">
    <source>
        <dbReference type="Proteomes" id="UP001163283"/>
    </source>
</evidence>
<dbReference type="Pfam" id="PF02223">
    <property type="entry name" value="Thymidylate_kin"/>
    <property type="match status" value="1"/>
</dbReference>
<dbReference type="AlphaFoldDB" id="A0A1S9ZYY0"/>
<organism evidence="2 5">
    <name type="scientific">Moraxella bovis</name>
    <dbReference type="NCBI Taxonomy" id="476"/>
    <lineage>
        <taxon>Bacteria</taxon>
        <taxon>Pseudomonadati</taxon>
        <taxon>Pseudomonadota</taxon>
        <taxon>Gammaproteobacteria</taxon>
        <taxon>Moraxellales</taxon>
        <taxon>Moraxellaceae</taxon>
        <taxon>Moraxella</taxon>
    </lineage>
</organism>
<evidence type="ECO:0000313" key="4">
    <source>
        <dbReference type="EMBL" id="UZA51793.1"/>
    </source>
</evidence>
<keyword evidence="7" id="KW-1185">Reference proteome</keyword>
<dbReference type="Proteomes" id="UP000254133">
    <property type="component" value="Unassembled WGS sequence"/>
</dbReference>
<evidence type="ECO:0000313" key="2">
    <source>
        <dbReference type="EMBL" id="STY90800.1"/>
    </source>
</evidence>
<feature type="domain" description="Thymidylate kinase-like" evidence="1">
    <location>
        <begin position="5"/>
        <end position="174"/>
    </location>
</feature>
<protein>
    <submittedName>
        <fullName evidence="3">AAA family ATPase</fullName>
    </submittedName>
    <submittedName>
        <fullName evidence="2">Thymidylate kinase</fullName>
    </submittedName>
</protein>
<reference evidence="2 5" key="1">
    <citation type="submission" date="2018-06" db="EMBL/GenBank/DDBJ databases">
        <authorList>
            <consortium name="Pathogen Informatics"/>
            <person name="Doyle S."/>
        </authorList>
    </citation>
    <scope>NUCLEOTIDE SEQUENCE [LARGE SCALE GENOMIC DNA]</scope>
    <source>
        <strain evidence="2 5">NCTC9426</strain>
    </source>
</reference>
<dbReference type="Proteomes" id="UP001163283">
    <property type="component" value="Chromosome"/>
</dbReference>
<evidence type="ECO:0000313" key="3">
    <source>
        <dbReference type="EMBL" id="UZA03075.1"/>
    </source>
</evidence>
<dbReference type="EMBL" id="UGPZ01000002">
    <property type="protein sequence ID" value="STY90800.1"/>
    <property type="molecule type" value="Genomic_DNA"/>
</dbReference>
<keyword evidence="2" id="KW-0418">Kinase</keyword>
<proteinExistence type="predicted"/>
<accession>A0A1S9ZYY0</accession>
<keyword evidence="2" id="KW-0808">Transferase</keyword>
<reference evidence="3 6" key="2">
    <citation type="journal article" date="2022" name="BMC Microbiol.">
        <title>Whole genome sequencing of Moraxella bovis strains from North America reveals two genotypes with different genetic determinants.</title>
        <authorList>
            <person name="Wynn E.L."/>
            <person name="Hille M.M."/>
            <person name="Loy J.D."/>
            <person name="Schuller G."/>
            <person name="Kuhn K.L."/>
            <person name="Dickey A.M."/>
            <person name="Bono J.L."/>
            <person name="Clawson M.L."/>
        </authorList>
    </citation>
    <scope>NUCLEOTIDE SEQUENCE</scope>
    <source>
        <strain evidence="3">SAM102599</strain>
        <strain evidence="4 6">SAM57978</strain>
    </source>
</reference>
<dbReference type="GeneID" id="77187338"/>
<dbReference type="InterPro" id="IPR027417">
    <property type="entry name" value="P-loop_NTPase"/>
</dbReference>
<dbReference type="Proteomes" id="UP001163632">
    <property type="component" value="Chromosome"/>
</dbReference>
<evidence type="ECO:0000259" key="1">
    <source>
        <dbReference type="Pfam" id="PF02223"/>
    </source>
</evidence>
<dbReference type="InterPro" id="IPR039430">
    <property type="entry name" value="Thymidylate_kin-like_dom"/>
</dbReference>
<evidence type="ECO:0000313" key="7">
    <source>
        <dbReference type="Proteomes" id="UP001163632"/>
    </source>
</evidence>
<dbReference type="KEGG" id="mboi:DQF64_00625"/>